<dbReference type="PROSITE" id="PS50003">
    <property type="entry name" value="PH_DOMAIN"/>
    <property type="match status" value="1"/>
</dbReference>
<dbReference type="InterPro" id="IPR001849">
    <property type="entry name" value="PH_domain"/>
</dbReference>
<dbReference type="Proteomes" id="UP001178507">
    <property type="component" value="Unassembled WGS sequence"/>
</dbReference>
<dbReference type="Gene3D" id="2.30.29.30">
    <property type="entry name" value="Pleckstrin-homology domain (PH domain)/Phosphotyrosine-binding domain (PTB)"/>
    <property type="match status" value="1"/>
</dbReference>
<reference evidence="2" key="1">
    <citation type="submission" date="2023-08" db="EMBL/GenBank/DDBJ databases">
        <authorList>
            <person name="Chen Y."/>
            <person name="Shah S."/>
            <person name="Dougan E. K."/>
            <person name="Thang M."/>
            <person name="Chan C."/>
        </authorList>
    </citation>
    <scope>NUCLEOTIDE SEQUENCE</scope>
</reference>
<proteinExistence type="predicted"/>
<evidence type="ECO:0000259" key="1">
    <source>
        <dbReference type="PROSITE" id="PS50003"/>
    </source>
</evidence>
<dbReference type="SUPFAM" id="SSF50729">
    <property type="entry name" value="PH domain-like"/>
    <property type="match status" value="1"/>
</dbReference>
<evidence type="ECO:0000313" key="2">
    <source>
        <dbReference type="EMBL" id="CAJ1388857.1"/>
    </source>
</evidence>
<dbReference type="EMBL" id="CAUJNA010001776">
    <property type="protein sequence ID" value="CAJ1388857.1"/>
    <property type="molecule type" value="Genomic_DNA"/>
</dbReference>
<organism evidence="2 3">
    <name type="scientific">Effrenium voratum</name>
    <dbReference type="NCBI Taxonomy" id="2562239"/>
    <lineage>
        <taxon>Eukaryota</taxon>
        <taxon>Sar</taxon>
        <taxon>Alveolata</taxon>
        <taxon>Dinophyceae</taxon>
        <taxon>Suessiales</taxon>
        <taxon>Symbiodiniaceae</taxon>
        <taxon>Effrenium</taxon>
    </lineage>
</organism>
<dbReference type="InterPro" id="IPR016024">
    <property type="entry name" value="ARM-type_fold"/>
</dbReference>
<dbReference type="Pfam" id="PF00169">
    <property type="entry name" value="PH"/>
    <property type="match status" value="1"/>
</dbReference>
<gene>
    <name evidence="2" type="ORF">EVOR1521_LOCUS14618</name>
</gene>
<comment type="caution">
    <text evidence="2">The sequence shown here is derived from an EMBL/GenBank/DDBJ whole genome shotgun (WGS) entry which is preliminary data.</text>
</comment>
<sequence>MELQQIAADLQKEAKRQKALKSLQVLVNKGTNVNPLLPVVIDLAAESEKELRQDALQVLAASILLPSAREQCGHFSSVARALIQALAKCDQRGAMVILPAFEELPPEDLLKVFGVLDPESLMRRVLDGPKRTRPAVLKTFGSCLVKCWPCIAAVSDEALRDACVEGLRLAFASLASTESEEDELQAASAAVLDELLVAYLNVSLPPLALVAFFHPAWHFKLIYATLLMEVLRDLKAALPRLVTMTDLDCIWVPTRDQAIELNKAAGLPPRQGAESATDADKEALGKEAASFRAALLWFFAYGGGLARDPEQRHDSTFLVDLGRGRKPTLPELPPPPDGLVQSLTECSRFSGSWGASFASARARLVNVLILLCRGPDIAKARNTFLAVAESLQMGCQQPVLRLFLAESLCSVASLWHLLEPAGATSDSRRVCAVCVEGLVLGSTLVQRAAQAPLLLRLMAMAAKVLVLHGKPADLELFDAALRRSGQDKLWLATASTAQVCLLLKDRPGTRDLVEALVQRYLLASLLDEEAQARASAWLMISAAFATQATQTLLPVLNRPELLAKPEALLLLSFVDVPNMSPAPRAKMAELLRQTELPGVEWAEVRDARGRLLESPGRGNPAVPTPVAAKGQSAEHFVRWLHLVADAQGPEDAFQAPRMISVSGPPLFVYVQPLISWVSGSSHVTLRIDLFNATALSLRDVTLTLSIARPTRMGERADKAPPWHFAEGLQRPFSNSPLEPITCRSSTTVWRDLYLRFPPKPVSLILSFSYAKVVPEGTLSGLTPASTPMTRGGIEDIWSDDDDEEDERLRFTCCPVSAPLSWYFLPFYGFDVPGGASPFPPPLIFAACPYSQMQSALGITRDWRMRGFHVFPKSGTARNECQCFSGIACDSESILCFIVRHSDESTLEVRSNNEWLLQAATADLMFWMLADSEPPWPSLVCSQPVTEGSLTLREPFAKSGQDTLIIEDARVTRQGAYSAWLKKTKSDNARCKLIQSSNTRYFTIDFDSQIMFYSHSTSQKKVSQPIPFKNILGAERLPLPEKKSRRNTMNFGFVLKTPQRNFELFTNSSADAAQWTVSLNA</sequence>
<feature type="domain" description="PH" evidence="1">
    <location>
        <begin position="973"/>
        <end position="1080"/>
    </location>
</feature>
<evidence type="ECO:0000313" key="3">
    <source>
        <dbReference type="Proteomes" id="UP001178507"/>
    </source>
</evidence>
<protein>
    <recommendedName>
        <fullName evidence="1">PH domain-containing protein</fullName>
    </recommendedName>
</protein>
<accession>A0AA36IJB7</accession>
<feature type="non-terminal residue" evidence="2">
    <location>
        <position position="1"/>
    </location>
</feature>
<dbReference type="InterPro" id="IPR011993">
    <property type="entry name" value="PH-like_dom_sf"/>
</dbReference>
<name>A0AA36IJB7_9DINO</name>
<keyword evidence="3" id="KW-1185">Reference proteome</keyword>
<dbReference type="SUPFAM" id="SSF48371">
    <property type="entry name" value="ARM repeat"/>
    <property type="match status" value="1"/>
</dbReference>
<dbReference type="AlphaFoldDB" id="A0AA36IJB7"/>